<feature type="chain" id="PRO_5017711919" description="DUF3888 domain-containing protein" evidence="1">
    <location>
        <begin position="24"/>
        <end position="149"/>
    </location>
</feature>
<comment type="caution">
    <text evidence="2">The sequence shown here is derived from an EMBL/GenBank/DDBJ whole genome shotgun (WGS) entry which is preliminary data.</text>
</comment>
<evidence type="ECO:0000313" key="2">
    <source>
        <dbReference type="EMBL" id="RDU38096.1"/>
    </source>
</evidence>
<proteinExistence type="predicted"/>
<protein>
    <recommendedName>
        <fullName evidence="4">DUF3888 domain-containing protein</fullName>
    </recommendedName>
</protein>
<dbReference type="InterPro" id="IPR024984">
    <property type="entry name" value="DUF3888"/>
</dbReference>
<dbReference type="OrthoDB" id="1906683at2"/>
<evidence type="ECO:0000256" key="1">
    <source>
        <dbReference type="SAM" id="SignalP"/>
    </source>
</evidence>
<keyword evidence="3" id="KW-1185">Reference proteome</keyword>
<name>A0A3D8GVN9_9BACI</name>
<keyword evidence="1" id="KW-0732">Signal</keyword>
<gene>
    <name evidence="2" type="ORF">DRW41_00535</name>
</gene>
<reference evidence="2 3" key="1">
    <citation type="submission" date="2018-07" db="EMBL/GenBank/DDBJ databases">
        <title>Bacillus sp. YLB-04 draft genome sequence.</title>
        <authorList>
            <person name="Yu L."/>
            <person name="Tang X."/>
        </authorList>
    </citation>
    <scope>NUCLEOTIDE SEQUENCE [LARGE SCALE GENOMIC DNA]</scope>
    <source>
        <strain evidence="2 3">YLB-04</strain>
    </source>
</reference>
<dbReference type="RefSeq" id="WP_115450009.1">
    <property type="nucleotide sequence ID" value="NZ_QNQT01000001.1"/>
</dbReference>
<feature type="signal peptide" evidence="1">
    <location>
        <begin position="1"/>
        <end position="23"/>
    </location>
</feature>
<sequence length="149" mass="17123">MKTLGLQLFIISFFALGPFEVHAQPKENPVLSEQVDSPELRIHDMLMNFLNPHIDDAVCNYYKQILTECPMVYPYFVDVVKSQRMNGFRGFILQITLDVTPTIGPHISVGKDRITFEVSAGPTVKMINYKHLETHELPEHWKDIIRGPL</sequence>
<dbReference type="Pfam" id="PF13027">
    <property type="entry name" value="DUF3888"/>
    <property type="match status" value="1"/>
</dbReference>
<evidence type="ECO:0000313" key="3">
    <source>
        <dbReference type="Proteomes" id="UP000257144"/>
    </source>
</evidence>
<organism evidence="2 3">
    <name type="scientific">Neobacillus piezotolerans</name>
    <dbReference type="NCBI Taxonomy" id="2259171"/>
    <lineage>
        <taxon>Bacteria</taxon>
        <taxon>Bacillati</taxon>
        <taxon>Bacillota</taxon>
        <taxon>Bacilli</taxon>
        <taxon>Bacillales</taxon>
        <taxon>Bacillaceae</taxon>
        <taxon>Neobacillus</taxon>
    </lineage>
</organism>
<dbReference type="Proteomes" id="UP000257144">
    <property type="component" value="Unassembled WGS sequence"/>
</dbReference>
<dbReference type="EMBL" id="QNQT01000001">
    <property type="protein sequence ID" value="RDU38096.1"/>
    <property type="molecule type" value="Genomic_DNA"/>
</dbReference>
<evidence type="ECO:0008006" key="4">
    <source>
        <dbReference type="Google" id="ProtNLM"/>
    </source>
</evidence>
<accession>A0A3D8GVN9</accession>
<dbReference type="AlphaFoldDB" id="A0A3D8GVN9"/>